<reference evidence="2 3" key="1">
    <citation type="submission" date="2020-05" db="EMBL/GenBank/DDBJ databases">
        <title>Horizontal transmission and recombination maintain forever young bacterial symbiont genomes.</title>
        <authorList>
            <person name="Russell S.L."/>
            <person name="Pepper-Tunick E."/>
            <person name="Svedberg J."/>
            <person name="Byrne A."/>
            <person name="Ruelas Castillo J."/>
            <person name="Vollmers C."/>
            <person name="Beinart R.A."/>
            <person name="Corbett-Detig R."/>
        </authorList>
    </citation>
    <scope>NUCLEOTIDE SEQUENCE [LARGE SCALE GENOMIC DNA]</scope>
    <source>
        <strain evidence="2">455</strain>
    </source>
</reference>
<dbReference type="SUPFAM" id="SSF56672">
    <property type="entry name" value="DNA/RNA polymerases"/>
    <property type="match status" value="1"/>
</dbReference>
<dbReference type="Proteomes" id="UP000568751">
    <property type="component" value="Unassembled WGS sequence"/>
</dbReference>
<comment type="caution">
    <text evidence="2">The sequence shown here is derived from an EMBL/GenBank/DDBJ whole genome shotgun (WGS) entry which is preliminary data.</text>
</comment>
<evidence type="ECO:0000313" key="2">
    <source>
        <dbReference type="EMBL" id="NYT28739.1"/>
    </source>
</evidence>
<name>A0A853F8C1_9GAMM</name>
<dbReference type="InterPro" id="IPR000477">
    <property type="entry name" value="RT_dom"/>
</dbReference>
<dbReference type="InterPro" id="IPR043502">
    <property type="entry name" value="DNA/RNA_pol_sf"/>
</dbReference>
<sequence length="205" mass="22908">MRNIITSFQAKRIKNEAKNYRGITVLPVIGKCLEFLLRNRIREIVDELQNRLQRGFTPKVAPLYCALILYECILEALDKKIPIHVAFLDAKAAFDVVGHTSLYRKLFLSGVRGKLWLLTYHLSQGAETSVKWKGTAMDPFAVSQGVRQGDVLSTDLYKLYINPLLDQIEDSGIGMQIGTIPCSAPTCADDVSLIADSEKKPPNLN</sequence>
<organism evidence="2 3">
    <name type="scientific">Candidatus Thiodubiliella endoseptemdiera</name>
    <dbReference type="NCBI Taxonomy" id="2738886"/>
    <lineage>
        <taxon>Bacteria</taxon>
        <taxon>Pseudomonadati</taxon>
        <taxon>Pseudomonadota</taxon>
        <taxon>Gammaproteobacteria</taxon>
        <taxon>Candidatus Pseudothioglobaceae</taxon>
        <taxon>Candidatus Thiodubiliella</taxon>
    </lineage>
</organism>
<dbReference type="EMBL" id="JACCHT010000022">
    <property type="protein sequence ID" value="NYT28739.1"/>
    <property type="molecule type" value="Genomic_DNA"/>
</dbReference>
<gene>
    <name evidence="2" type="ORF">H0A76_13350</name>
</gene>
<evidence type="ECO:0000313" key="3">
    <source>
        <dbReference type="Proteomes" id="UP000568751"/>
    </source>
</evidence>
<protein>
    <recommendedName>
        <fullName evidence="1">Reverse transcriptase domain-containing protein</fullName>
    </recommendedName>
</protein>
<evidence type="ECO:0000259" key="1">
    <source>
        <dbReference type="PROSITE" id="PS50878"/>
    </source>
</evidence>
<proteinExistence type="predicted"/>
<dbReference type="PROSITE" id="PS50878">
    <property type="entry name" value="RT_POL"/>
    <property type="match status" value="1"/>
</dbReference>
<dbReference type="PANTHER" id="PTHR47027:SF20">
    <property type="entry name" value="REVERSE TRANSCRIPTASE-LIKE PROTEIN WITH RNA-DIRECTED DNA POLYMERASE DOMAIN"/>
    <property type="match status" value="1"/>
</dbReference>
<dbReference type="PANTHER" id="PTHR47027">
    <property type="entry name" value="REVERSE TRANSCRIPTASE DOMAIN-CONTAINING PROTEIN"/>
    <property type="match status" value="1"/>
</dbReference>
<dbReference type="Pfam" id="PF00078">
    <property type="entry name" value="RVT_1"/>
    <property type="match status" value="1"/>
</dbReference>
<accession>A0A853F8C1</accession>
<dbReference type="AlphaFoldDB" id="A0A853F8C1"/>
<feature type="domain" description="Reverse transcriptase" evidence="1">
    <location>
        <begin position="1"/>
        <end position="205"/>
    </location>
</feature>